<evidence type="ECO:0000313" key="1">
    <source>
        <dbReference type="EMBL" id="TFK64008.1"/>
    </source>
</evidence>
<dbReference type="Proteomes" id="UP000308600">
    <property type="component" value="Unassembled WGS sequence"/>
</dbReference>
<accession>A0ACD3ADM7</accession>
<dbReference type="EMBL" id="ML208493">
    <property type="protein sequence ID" value="TFK64008.1"/>
    <property type="molecule type" value="Genomic_DNA"/>
</dbReference>
<name>A0ACD3ADM7_9AGAR</name>
<keyword evidence="2" id="KW-1185">Reference proteome</keyword>
<proteinExistence type="predicted"/>
<organism evidence="1 2">
    <name type="scientific">Pluteus cervinus</name>
    <dbReference type="NCBI Taxonomy" id="181527"/>
    <lineage>
        <taxon>Eukaryota</taxon>
        <taxon>Fungi</taxon>
        <taxon>Dikarya</taxon>
        <taxon>Basidiomycota</taxon>
        <taxon>Agaricomycotina</taxon>
        <taxon>Agaricomycetes</taxon>
        <taxon>Agaricomycetidae</taxon>
        <taxon>Agaricales</taxon>
        <taxon>Pluteineae</taxon>
        <taxon>Pluteaceae</taxon>
        <taxon>Pluteus</taxon>
    </lineage>
</organism>
<gene>
    <name evidence="1" type="ORF">BDN72DRAFT_847014</name>
</gene>
<reference evidence="1 2" key="1">
    <citation type="journal article" date="2019" name="Nat. Ecol. Evol.">
        <title>Megaphylogeny resolves global patterns of mushroom evolution.</title>
        <authorList>
            <person name="Varga T."/>
            <person name="Krizsan K."/>
            <person name="Foldi C."/>
            <person name="Dima B."/>
            <person name="Sanchez-Garcia M."/>
            <person name="Sanchez-Ramirez S."/>
            <person name="Szollosi G.J."/>
            <person name="Szarkandi J.G."/>
            <person name="Papp V."/>
            <person name="Albert L."/>
            <person name="Andreopoulos W."/>
            <person name="Angelini C."/>
            <person name="Antonin V."/>
            <person name="Barry K.W."/>
            <person name="Bougher N.L."/>
            <person name="Buchanan P."/>
            <person name="Buyck B."/>
            <person name="Bense V."/>
            <person name="Catcheside P."/>
            <person name="Chovatia M."/>
            <person name="Cooper J."/>
            <person name="Damon W."/>
            <person name="Desjardin D."/>
            <person name="Finy P."/>
            <person name="Geml J."/>
            <person name="Haridas S."/>
            <person name="Hughes K."/>
            <person name="Justo A."/>
            <person name="Karasinski D."/>
            <person name="Kautmanova I."/>
            <person name="Kiss B."/>
            <person name="Kocsube S."/>
            <person name="Kotiranta H."/>
            <person name="LaButti K.M."/>
            <person name="Lechner B.E."/>
            <person name="Liimatainen K."/>
            <person name="Lipzen A."/>
            <person name="Lukacs Z."/>
            <person name="Mihaltcheva S."/>
            <person name="Morgado L.N."/>
            <person name="Niskanen T."/>
            <person name="Noordeloos M.E."/>
            <person name="Ohm R.A."/>
            <person name="Ortiz-Santana B."/>
            <person name="Ovrebo C."/>
            <person name="Racz N."/>
            <person name="Riley R."/>
            <person name="Savchenko A."/>
            <person name="Shiryaev A."/>
            <person name="Soop K."/>
            <person name="Spirin V."/>
            <person name="Szebenyi C."/>
            <person name="Tomsovsky M."/>
            <person name="Tulloss R.E."/>
            <person name="Uehling J."/>
            <person name="Grigoriev I.V."/>
            <person name="Vagvolgyi C."/>
            <person name="Papp T."/>
            <person name="Martin F.M."/>
            <person name="Miettinen O."/>
            <person name="Hibbett D.S."/>
            <person name="Nagy L.G."/>
        </authorList>
    </citation>
    <scope>NUCLEOTIDE SEQUENCE [LARGE SCALE GENOMIC DNA]</scope>
    <source>
        <strain evidence="1 2">NL-1719</strain>
    </source>
</reference>
<evidence type="ECO:0000313" key="2">
    <source>
        <dbReference type="Proteomes" id="UP000308600"/>
    </source>
</evidence>
<sequence length="594" mass="67574">MHQALREMIAPLWEGQIAKRTSFDELPPAHEVVPRVATSSIIDWADRTDVKTVFWLSGYTGVGMTTVAWSVANHLNLHGRLAGSYFVSRSQPESQDATLIIPTLSYRIFVAALETKETPSILADTLGKDRLTIFQKRPSPQWERLVLKPLSMSKAPQAAQQVIVIDGLHDCKDRAQQVDVLTAILDAAERTRGSVKVVISCKPEQHLQRVFRKFGLPAECQPVLGNSTQDRLEVQNFLEHSFKQILIRRQTIEQTMRSVEQPWPSQAVLEKLVDAASGQFLFAKAAVDYVDCCHADPADRLQDLLGDPSRVLETMKPAYLSEALREALPSPAESQGSMHSLVIHLLLHHHHHSSPLRLSDLARIWTKGDCPEVRRTLGPLGLEVRFPDKEDETIGFRHESFVQYMSRLYSLSPHPPLVNITHSGPIVSKCFQTLQMKEFTHPRDFIHFTSAYSLDYCGCSIPTVDIISHLDTSTRLKRMPWTTNDPGYDRFLGWLDSQRFLGWLSAQFRSQGSAGFMQQIKSQLQWLVFFVFGWLYYRALQLGHTFEYAKGAADTWPDFAETAGVYPHLDRVVRFIRWYRRPTPNAARERPKPQ</sequence>
<protein>
    <submittedName>
        <fullName evidence="1">Uncharacterized protein</fullName>
    </submittedName>
</protein>